<evidence type="ECO:0000313" key="1">
    <source>
        <dbReference type="EMBL" id="SVA59121.1"/>
    </source>
</evidence>
<dbReference type="AlphaFoldDB" id="A0A381X3P9"/>
<sequence>MATNDAQPGCRVVYVGTGRIPKLIFGFPFSYENEVTWHQRQAAGMEEVCGEMVKQGLHLTHVVPVQKSAEFRGGWTEGAWLYFAAKS</sequence>
<proteinExistence type="predicted"/>
<protein>
    <submittedName>
        <fullName evidence="1">Uncharacterized protein</fullName>
    </submittedName>
</protein>
<accession>A0A381X3P9</accession>
<dbReference type="EMBL" id="UINC01013732">
    <property type="protein sequence ID" value="SVA59121.1"/>
    <property type="molecule type" value="Genomic_DNA"/>
</dbReference>
<reference evidence="1" key="1">
    <citation type="submission" date="2018-05" db="EMBL/GenBank/DDBJ databases">
        <authorList>
            <person name="Lanie J.A."/>
            <person name="Ng W.-L."/>
            <person name="Kazmierczak K.M."/>
            <person name="Andrzejewski T.M."/>
            <person name="Davidsen T.M."/>
            <person name="Wayne K.J."/>
            <person name="Tettelin H."/>
            <person name="Glass J.I."/>
            <person name="Rusch D."/>
            <person name="Podicherti R."/>
            <person name="Tsui H.-C.T."/>
            <person name="Winkler M.E."/>
        </authorList>
    </citation>
    <scope>NUCLEOTIDE SEQUENCE</scope>
</reference>
<organism evidence="1">
    <name type="scientific">marine metagenome</name>
    <dbReference type="NCBI Taxonomy" id="408172"/>
    <lineage>
        <taxon>unclassified sequences</taxon>
        <taxon>metagenomes</taxon>
        <taxon>ecological metagenomes</taxon>
    </lineage>
</organism>
<name>A0A381X3P9_9ZZZZ</name>
<gene>
    <name evidence="1" type="ORF">METZ01_LOCUS111975</name>
</gene>